<dbReference type="STRING" id="386415.NT01CX_1990"/>
<evidence type="ECO:0008006" key="3">
    <source>
        <dbReference type="Google" id="ProtNLM"/>
    </source>
</evidence>
<evidence type="ECO:0000313" key="2">
    <source>
        <dbReference type="Proteomes" id="UP000008220"/>
    </source>
</evidence>
<dbReference type="HOGENOM" id="CLU_2315348_0_0_9"/>
<protein>
    <recommendedName>
        <fullName evidence="3">Calcineurin-like phosphoesterase domain-containing protein</fullName>
    </recommendedName>
</protein>
<dbReference type="EMBL" id="CP000382">
    <property type="protein sequence ID" value="ABK60948.1"/>
    <property type="molecule type" value="Genomic_DNA"/>
</dbReference>
<evidence type="ECO:0000313" key="1">
    <source>
        <dbReference type="EMBL" id="ABK60948.1"/>
    </source>
</evidence>
<dbReference type="Gene3D" id="3.60.21.10">
    <property type="match status" value="1"/>
</dbReference>
<dbReference type="KEGG" id="cno:NT01CX_1990"/>
<keyword evidence="2" id="KW-1185">Reference proteome</keyword>
<dbReference type="Proteomes" id="UP000008220">
    <property type="component" value="Chromosome"/>
</dbReference>
<dbReference type="SUPFAM" id="SSF56300">
    <property type="entry name" value="Metallo-dependent phosphatases"/>
    <property type="match status" value="1"/>
</dbReference>
<dbReference type="eggNOG" id="ENOG5032MMN">
    <property type="taxonomic scope" value="Bacteria"/>
</dbReference>
<name>A0Q0B1_CLONN</name>
<accession>A0Q0B1</accession>
<proteinExistence type="predicted"/>
<dbReference type="InterPro" id="IPR029052">
    <property type="entry name" value="Metallo-depent_PP-like"/>
</dbReference>
<organism evidence="1 2">
    <name type="scientific">Clostridium novyi (strain NT)</name>
    <dbReference type="NCBI Taxonomy" id="386415"/>
    <lineage>
        <taxon>Bacteria</taxon>
        <taxon>Bacillati</taxon>
        <taxon>Bacillota</taxon>
        <taxon>Clostridia</taxon>
        <taxon>Eubacteriales</taxon>
        <taxon>Clostridiaceae</taxon>
        <taxon>Clostridium</taxon>
    </lineage>
</organism>
<reference evidence="1 2" key="1">
    <citation type="journal article" date="2006" name="Nat. Biotechnol.">
        <title>The genome and transcriptomes of the anti-tumor agent Clostridium novyi-NT.</title>
        <authorList>
            <person name="Bettegowda C."/>
            <person name="Huang X."/>
            <person name="Lin J."/>
            <person name="Cheong I."/>
            <person name="Kohli M."/>
            <person name="Szabo S.A."/>
            <person name="Zhang X."/>
            <person name="Diaz L.A. Jr."/>
            <person name="Velculescu V.E."/>
            <person name="Parmigiani G."/>
            <person name="Kinzler K.W."/>
            <person name="Vogelstein B."/>
            <person name="Zhou S."/>
        </authorList>
    </citation>
    <scope>NUCLEOTIDE SEQUENCE [LARGE SCALE GENOMIC DNA]</scope>
    <source>
        <strain evidence="1 2">NT</strain>
    </source>
</reference>
<sequence length="99" mass="11234">MFSNTDADIILYGHDHRGSIVYGKDKIYINCGSLGCTSTNEGIAQGGILTIDNQKPVFQKVFAEYDLKRVLEKIDSVKYPGYEDIKKFFTVLNKYMNKV</sequence>
<gene>
    <name evidence="1" type="ordered locus">NT01CX_1990</name>
</gene>
<dbReference type="AlphaFoldDB" id="A0Q0B1"/>